<feature type="disulfide bond" evidence="7">
    <location>
        <begin position="3915"/>
        <end position="3964"/>
    </location>
</feature>
<feature type="compositionally biased region" description="Low complexity" evidence="8">
    <location>
        <begin position="668"/>
        <end position="693"/>
    </location>
</feature>
<feature type="domain" description="CTCK" evidence="9">
    <location>
        <begin position="3896"/>
        <end position="3988"/>
    </location>
</feature>
<dbReference type="GO" id="GO:0031012">
    <property type="term" value="C:extracellular matrix"/>
    <property type="evidence" value="ECO:0007669"/>
    <property type="project" value="TreeGrafter"/>
</dbReference>
<evidence type="ECO:0000259" key="11">
    <source>
        <dbReference type="PROSITE" id="PS51233"/>
    </source>
</evidence>
<dbReference type="EMBL" id="JABFDY010000010">
    <property type="protein sequence ID" value="KAF7701896.1"/>
    <property type="molecule type" value="Genomic_DNA"/>
</dbReference>
<dbReference type="SMART" id="SM00216">
    <property type="entry name" value="VWD"/>
    <property type="match status" value="5"/>
</dbReference>
<evidence type="ECO:0000256" key="8">
    <source>
        <dbReference type="SAM" id="MobiDB-lite"/>
    </source>
</evidence>
<evidence type="ECO:0000259" key="10">
    <source>
        <dbReference type="PROSITE" id="PS50184"/>
    </source>
</evidence>
<sequence length="3993" mass="429743">MGEVCGLCGNYNGNGKDDFTTQGLLHVSDVLEFVNSWKLQSQCPDAKPDFDPCFGTPNRHTWAKLQCSIIKSVTFKDCHNKVEWTPYFENCVKDSCSCDTGGDCECFCTAVAAYAQACNEAGVCVAWRTPEICPVFCDYYNNRNECTWHYSPCHTPCYKTCLNPGGICTNPIPHMEGCYPKCPVDKPIYDEKNEVCVEKCNGCYINGTEYNPGDKIPTKIPCHSCFCNTNGKEECVPKPGCCFYNGKEYNDHDVIYNVTDNMGMCYYAICINSTVINGSHPCPETTTLPPTMSTSASSTSTQISTTHITEPTSTTGRTTITTTTPVSTSTGTTVMESTTTPCIVCEWTDWINVYDPVKGGGDDLETYENIKNGGIKICEHPIDIECRSVQNPHMSLEEFVQSTGQVVHCNVSLGLECEKMEQTFRPYKCFDYEIRVRCCRECDSTTPPIPSTTVETEPTTTTGTTTEATTTTVVPTTTTTISSTTVETEPTSTTGTTTEATSTTVVPTTTTPISSTTVEIKPTSTTGTTTEATTTTTIPSTTVKTEPTSTSGTTTEATTTTVVPTTTTPIPSTTVETEPTSTTGTTTKATTTTVVPTTTTPIPSTTVETEPTSTTGTTTKATTTTVVPTTTTPIPSTTHITEPTSTTGRTSIATTTTVVPTTTPPIPSTTVKTEPTSTTGTTTKATTTTVGPTTTPPIPSTTVESSTTSKTGPTSTTKTTTKSTTTTVVPTTTTPIPSTTGKTEPTSTTGTTTSNNYYSGANNYNCTTLESSTTPEAGPTSTTGTTTKSTSTTPIPSTTVESSKTPETGPTSTIGTTTKSTTTTVVPTTTTPIPSTTLESSTTPEAGPTSTTGTTTKSTTTTVVPTTTTPIPSTTVESSTTNETGPTSTTGTTTKSTTTTVSPTTTTPVPSTTVESSTTPETGPTSTTGTTTKLTTTTIVPTTTTPIPSTTLESSTTPETGSTSTTGTTTKSTTTTVVPTTTTPIPSTTLESSTTPEAGPTSTTGTTTKPTTTTPIPSTTVESSTTPETGPTSTTGTTTKSTTTVVPTTTTPIPSTTVESSTTPETGPTSTTGTTTKSTTTTVVPTTTTPIPSTTVESSTTPETGPTSSTGTTTKPTTTTVVPTTTTPIPSTTLESSTTPETGPTSSTGITTKSTTTTVVLTTTTTILSTTVESSTTPETGPTSTTGTTTKSTTTTVVPKTTTTIPSTTVESSTTPEAGPTSTTGTTTKSTTTTVVPTTTTPIPSTTVESSTTPETGPTSTAGTTTKSTTTTVVPTTTTPIPSTTIESSTTPEAGPTSTTGTTTKPTTTTPITSTTVESSTTPETGTTSTTGRTSKSTTTTVVPTTTTPIPSTTVESRTTPTVSTTQQTPTPPSGSTTTETESTTTTGTTTKPTTTPFVTTPTPSTESSTTECFCIINGKQYKPGEKIFENFDLGSGICLTMICSNSCVIFNTTTICPTTPPPPPPPEKNCTEWGVSENQTFELCNCTIARCIENNTIEILPYECPPLQNITCSNGKTPILTSDEYHCCHQRVCDCFCEGWGDPHYRTFDGLFYSYQGECTYVLMEEISAKHNLKIYIDNVNCDPVEAVSCPRAIIVSYNGLVFTLKNHNLIGAAKLEALLGRTTLKLPFEKRGVRVVSSGLNLILEISRLNVVVMFGVTGFSVNLPFHHFGNNTQGHCGTCNNNQADDCMLPGGKLVKDCAVMANHWQAKDLFNLECKPPPVVPETAVPTKPPCPINTVCELMKSDLFKKCHAHLSPENYITGCQFDSCHMSNPAVVCTSLQTYAIACSQLGICINWRNHTDQCTVTCPPDKVYQPCGPADPPTCKDRPEDHFLNVTTEGCFCPDGMHLFSKESGVCVKKCGCLDPSGEGREFGEEFQYGCQVCVCDEVSESVICKPKQCNTNQVICNEPGMIVVNVTDPTDSCCTILTCHCDSSTCPSVNDQCPIGYIPVLKVPEGKCCPEFTCEPKKVCVHKGLEYEPGTSIPVVDCQECTCTWTVDSKTQLYKVQCGFVTCNEICEPGYTYVESNTECCGKCVKTKCILNHNGTLHTLKSGAEWSPPNDSCNKYICTLIDGEYVATSYTIQCPPFNIANCQAGTLQLSANRCCPVFTTTAAQRPQCLKHTVRDIVTATASTRSLALRPVAVAKRAVPVTAQLTIPGYFSGLRIEKMTNYIKITSKLGVTVYWDEDNSLSIEMSKNYMNKTCGLCGDFNGITKNEFTENGQQLNAEDLGLKWKMDLPTEKCDQTNPKVQGQCQIKTDQCHSLLYHPAFASCHDLLPTIVYLEACVQDLCQCNSSESNCLCDTISEFSRQCAHAGGKPGKWRSKTSVCSLNMVHSECGSPCTDTCSNQEGTQLCADHCVDGCICPPGTVLDDIENKGCIPVDKCSCTHNGKTYQAGDSFTRTCQECLCSQGRWNCINKDCPGTCSLLGGSHIITYDGKAYSFHGNCDYILSKDNSSDVTVVVHLAQCGTSDTETCLTSVKVINSKYPVIVTTTGNVLINNVATKLPVFNDQFQIFKPSTFYLMVQTPSLQVIIQLVPIMQVYLIANVNQKATLSGLCGNFNDIQGDDFKTQSGLIEGTATTFASTWKVTMCQDFSTNLIDPCTMSVEKENYAKVWCEMLSNPQGPFSPCHFEVNPKDYVQRCKYDACACAQSEECMCGAVSSYVYACSARGVMLNGWRNSICNTFTTNCPGKMEYSYNQTSCKKTCRSLSESDHTCHLSYTPVDGCACPENTYLNDMSNCVSSSECPCYVDNEIVAPMQVISKEGSTCTCRDGILKCTGRQEVTTKPGQTGTECQKSCHTVNLNQCMNTQCKSGCVCPDGLLADGRGGCVKEEQCPCVHNGDFFQPGQTVKADCNNCTCQNRRWECTKKECHSMCTIYGDSHYISFDGKRYTFNGNCEYMLAQDYCDNSNTGSFRIITENIPCGTTGTTCSKAIKIFLGNNQLLLSEENIKSVQQNGSQDIPYKVHTVGIYLVIEAQNSLTVFWDRKTSLMVKLGPKFKGQVCGLCGNYDGDWNNDFMTRGGEKVAEPNEFGNSWRVSPNCPESSGPLSPCSMRPYRQAWATKQCSILKSDVFSSCLSVVDPSPYYDACVQDTCACDAGGDCECFCTSVAAYAAACSRQGVCVMWRSPTICPLFCDYYNSNEGCEWHYKPCGQPCMKTCKNLEGVCYNEMPQLEGCFPQCPSDRPYLEEATMKCVAREKCGCYDKETHYSVGDKIPSNKSCTECPTPPTISPKPPTTPTTRPPSTTTPPTVIRNCTYLEPPRQNGETWTDGCSEKACKDGSVISTPVQCGNSEPVMPNCVNGVPPVKVYDKSGCCYHYECQCKCYGWGDPHYVTFDGEYYAFQGNCTYVLVQEIIKKYNFSVHIKNYMCDTVQGLACPDYLTIYYKSYKIDLRQTRNPTVNKVFVNNEQKTPVYYTPDFTITTTGIAMTLDIPAIQAQVTFKGMNFVINLPFSLFHNNTVGQCGKCDNNTITDCVMPDGKLSNSCTDMAPKWQVNDTLCPNPPPTPSPPTTPPPTCKPPICDVIFSKVFENCHKVINPKVFYEACVYDVCLMRNSTGCFSLQSYAQMCASENICVDWRGSTNGQCAPNCPPNKVYNACGPKMEKTCNSMVNDKLINCNSSVCQDSFREGCFCPNGTTLFSTSTDVCTAFCGCTGPDGKPKQPGEKWVSECNECTCSQTSMGPVCTAVKCSSPEVCTKVGYKLQTVDCCPKCVCNTSMCPTTIPQCSPGYELVQNKTDSDCCVSFSCKPKQVCVYGGKEYMPGEKVKKDSCEDCVCGPTMNQDSKLLDVKCTPMHCNTTCSKGFSYEAVPGQCCGKCVQRQCIYDNGDNGDKNATTVEVGQSWTHPKEPCVTYNCTKVNNMFMMMKIQPSCPNYNPEDCIPGTEQTTSDGCCKTCQRINCRVLKNTTNLVVDNCISVEPVEVASCSGACDTSSMYSTAANSMMHHCSCCQEKRTSIKEVQLKCADNTNKSYQYTYVEDCGCHVTECTDSKKD</sequence>
<feature type="disulfide bond" evidence="7">
    <location>
        <begin position="3926"/>
        <end position="3980"/>
    </location>
</feature>
<evidence type="ECO:0000313" key="13">
    <source>
        <dbReference type="Proteomes" id="UP000606274"/>
    </source>
</evidence>
<dbReference type="FunFam" id="2.10.25.10:FF:000153">
    <property type="entry name" value="MUC5B isoform 1"/>
    <property type="match status" value="1"/>
</dbReference>
<evidence type="ECO:0000256" key="4">
    <source>
        <dbReference type="ARBA" id="ARBA00022737"/>
    </source>
</evidence>
<feature type="compositionally biased region" description="Low complexity" evidence="8">
    <location>
        <begin position="700"/>
        <end position="1154"/>
    </location>
</feature>
<feature type="domain" description="VWFC" evidence="10">
    <location>
        <begin position="1864"/>
        <end position="1932"/>
    </location>
</feature>
<comment type="caution">
    <text evidence="12">The sequence shown here is derived from an EMBL/GenBank/DDBJ whole genome shotgun (WGS) entry which is preliminary data.</text>
</comment>
<dbReference type="Proteomes" id="UP000606274">
    <property type="component" value="Unassembled WGS sequence"/>
</dbReference>
<dbReference type="SUPFAM" id="SSF57603">
    <property type="entry name" value="FnI-like domain"/>
    <property type="match status" value="1"/>
</dbReference>
<dbReference type="InterPro" id="IPR036084">
    <property type="entry name" value="Ser_inhib-like_sf"/>
</dbReference>
<dbReference type="Pfam" id="PF25962">
    <property type="entry name" value="TIL_OTOGL_Mucin"/>
    <property type="match status" value="2"/>
</dbReference>
<evidence type="ECO:0000256" key="3">
    <source>
        <dbReference type="ARBA" id="ARBA00022729"/>
    </source>
</evidence>
<dbReference type="GO" id="GO:0005615">
    <property type="term" value="C:extracellular space"/>
    <property type="evidence" value="ECO:0007669"/>
    <property type="project" value="TreeGrafter"/>
</dbReference>
<dbReference type="SMART" id="SM00215">
    <property type="entry name" value="VWC_out"/>
    <property type="match status" value="3"/>
</dbReference>
<feature type="region of interest" description="Disordered" evidence="8">
    <location>
        <begin position="1169"/>
        <end position="1405"/>
    </location>
</feature>
<comment type="subcellular location">
    <subcellularLocation>
        <location evidence="1">Secreted</location>
    </subcellularLocation>
</comment>
<dbReference type="SUPFAM" id="SSF57567">
    <property type="entry name" value="Serine protease inhibitors"/>
    <property type="match status" value="6"/>
</dbReference>
<dbReference type="SMART" id="SM00832">
    <property type="entry name" value="C8"/>
    <property type="match status" value="6"/>
</dbReference>
<evidence type="ECO:0000256" key="6">
    <source>
        <dbReference type="ARBA" id="ARBA00023180"/>
    </source>
</evidence>
<dbReference type="InterPro" id="IPR058753">
    <property type="entry name" value="TIL_OTOGL_Mucin"/>
</dbReference>
<dbReference type="InterPro" id="IPR001007">
    <property type="entry name" value="VWF_dom"/>
</dbReference>
<name>A0A8T0B5D3_SILME</name>
<evidence type="ECO:0000313" key="12">
    <source>
        <dbReference type="EMBL" id="KAF7701896.1"/>
    </source>
</evidence>
<dbReference type="Pfam" id="PF00094">
    <property type="entry name" value="VWD"/>
    <property type="match status" value="5"/>
</dbReference>
<feature type="domain" description="VWFD" evidence="11">
    <location>
        <begin position="2875"/>
        <end position="3044"/>
    </location>
</feature>
<dbReference type="PROSITE" id="PS01208">
    <property type="entry name" value="VWFC_1"/>
    <property type="match status" value="2"/>
</dbReference>
<keyword evidence="6" id="KW-0325">Glycoprotein</keyword>
<dbReference type="Gene3D" id="2.10.25.10">
    <property type="entry name" value="Laminin"/>
    <property type="match status" value="5"/>
</dbReference>
<dbReference type="CDD" id="cd19941">
    <property type="entry name" value="TIL"/>
    <property type="match status" value="5"/>
</dbReference>
<organism evidence="12 13">
    <name type="scientific">Silurus meridionalis</name>
    <name type="common">Southern catfish</name>
    <name type="synonym">Silurus soldatovi meridionalis</name>
    <dbReference type="NCBI Taxonomy" id="175797"/>
    <lineage>
        <taxon>Eukaryota</taxon>
        <taxon>Metazoa</taxon>
        <taxon>Chordata</taxon>
        <taxon>Craniata</taxon>
        <taxon>Vertebrata</taxon>
        <taxon>Euteleostomi</taxon>
        <taxon>Actinopterygii</taxon>
        <taxon>Neopterygii</taxon>
        <taxon>Teleostei</taxon>
        <taxon>Ostariophysi</taxon>
        <taxon>Siluriformes</taxon>
        <taxon>Siluridae</taxon>
        <taxon>Silurus</taxon>
    </lineage>
</organism>
<feature type="region of interest" description="Disordered" evidence="8">
    <location>
        <begin position="478"/>
        <end position="1154"/>
    </location>
</feature>
<dbReference type="InterPro" id="IPR014853">
    <property type="entry name" value="VWF/SSPO/ZAN-like_Cys-rich_dom"/>
</dbReference>
<dbReference type="PROSITE" id="PS50184">
    <property type="entry name" value="VWFC_2"/>
    <property type="match status" value="4"/>
</dbReference>
<feature type="domain" description="VWFD" evidence="11">
    <location>
        <begin position="2424"/>
        <end position="2598"/>
    </location>
</feature>
<feature type="compositionally biased region" description="Low complexity" evidence="8">
    <location>
        <begin position="478"/>
        <end position="661"/>
    </location>
</feature>
<feature type="domain" description="VWFD" evidence="11">
    <location>
        <begin position="1"/>
        <end position="44"/>
    </location>
</feature>
<dbReference type="Pfam" id="PF08742">
    <property type="entry name" value="C8"/>
    <property type="match status" value="6"/>
</dbReference>
<dbReference type="PROSITE" id="PS01185">
    <property type="entry name" value="CTCK_1"/>
    <property type="match status" value="1"/>
</dbReference>
<feature type="domain" description="VWFC" evidence="10">
    <location>
        <begin position="1970"/>
        <end position="2037"/>
    </location>
</feature>
<evidence type="ECO:0000256" key="5">
    <source>
        <dbReference type="ARBA" id="ARBA00023157"/>
    </source>
</evidence>
<feature type="region of interest" description="Disordered" evidence="8">
    <location>
        <begin position="289"/>
        <end position="333"/>
    </location>
</feature>
<feature type="domain" description="VWFC" evidence="10">
    <location>
        <begin position="3654"/>
        <end position="3714"/>
    </location>
</feature>
<feature type="region of interest" description="Disordered" evidence="8">
    <location>
        <begin position="3226"/>
        <end position="3251"/>
    </location>
</feature>
<feature type="disulfide bond" evidence="7">
    <location>
        <begin position="3930"/>
        <end position="3982"/>
    </location>
</feature>
<reference evidence="12" key="1">
    <citation type="submission" date="2020-08" db="EMBL/GenBank/DDBJ databases">
        <title>Chromosome-level assembly of Southern catfish (Silurus meridionalis) provides insights into visual adaptation to the nocturnal and benthic lifestyles.</title>
        <authorList>
            <person name="Zhang Y."/>
            <person name="Wang D."/>
            <person name="Peng Z."/>
        </authorList>
    </citation>
    <scope>NUCLEOTIDE SEQUENCE</scope>
    <source>
        <strain evidence="12">SWU-2019-XX</strain>
        <tissue evidence="12">Muscle</tissue>
    </source>
</reference>
<evidence type="ECO:0000259" key="9">
    <source>
        <dbReference type="PROSITE" id="PS01225"/>
    </source>
</evidence>
<dbReference type="PROSITE" id="PS01225">
    <property type="entry name" value="CTCK_2"/>
    <property type="match status" value="1"/>
</dbReference>
<dbReference type="PANTHER" id="PTHR11339:SF408">
    <property type="entry name" value="MUCIN-5B"/>
    <property type="match status" value="1"/>
</dbReference>
<comment type="caution">
    <text evidence="7">Lacks conserved residue(s) required for the propagation of feature annotation.</text>
</comment>
<gene>
    <name evidence="12" type="ORF">HF521_001179</name>
</gene>
<keyword evidence="13" id="KW-1185">Reference proteome</keyword>
<feature type="domain" description="VWFC" evidence="10">
    <location>
        <begin position="3752"/>
        <end position="3819"/>
    </location>
</feature>
<feature type="compositionally biased region" description="Pro residues" evidence="8">
    <location>
        <begin position="3227"/>
        <end position="3243"/>
    </location>
</feature>
<dbReference type="FunFam" id="2.10.25.10:FF:000674">
    <property type="entry name" value="Mucin-2"/>
    <property type="match status" value="1"/>
</dbReference>
<evidence type="ECO:0000256" key="7">
    <source>
        <dbReference type="PROSITE-ProRule" id="PRU00039"/>
    </source>
</evidence>
<dbReference type="PROSITE" id="PS51233">
    <property type="entry name" value="VWFD"/>
    <property type="match status" value="6"/>
</dbReference>
<feature type="domain" description="VWFD" evidence="11">
    <location>
        <begin position="1536"/>
        <end position="1719"/>
    </location>
</feature>
<keyword evidence="3" id="KW-0732">Signal</keyword>
<feature type="domain" description="VWFD" evidence="11">
    <location>
        <begin position="3324"/>
        <end position="3502"/>
    </location>
</feature>
<accession>A0A8T0B5D3</accession>
<dbReference type="SMART" id="SM00041">
    <property type="entry name" value="CT"/>
    <property type="match status" value="1"/>
</dbReference>
<evidence type="ECO:0000256" key="2">
    <source>
        <dbReference type="ARBA" id="ARBA00022525"/>
    </source>
</evidence>
<evidence type="ECO:0000256" key="1">
    <source>
        <dbReference type="ARBA" id="ARBA00004613"/>
    </source>
</evidence>
<dbReference type="PANTHER" id="PTHR11339">
    <property type="entry name" value="EXTRACELLULAR MATRIX GLYCOPROTEIN RELATED"/>
    <property type="match status" value="1"/>
</dbReference>
<feature type="compositionally biased region" description="Low complexity" evidence="8">
    <location>
        <begin position="451"/>
        <end position="469"/>
    </location>
</feature>
<dbReference type="InterPro" id="IPR001846">
    <property type="entry name" value="VWF_type-D"/>
</dbReference>
<feature type="domain" description="VWFD" evidence="11">
    <location>
        <begin position="2068"/>
        <end position="2245"/>
    </location>
</feature>
<feature type="region of interest" description="Disordered" evidence="8">
    <location>
        <begin position="450"/>
        <end position="469"/>
    </location>
</feature>
<dbReference type="InterPro" id="IPR006207">
    <property type="entry name" value="Cys_knot_C"/>
</dbReference>
<dbReference type="SMART" id="SM00214">
    <property type="entry name" value="VWC"/>
    <property type="match status" value="7"/>
</dbReference>
<evidence type="ECO:0008006" key="14">
    <source>
        <dbReference type="Google" id="ProtNLM"/>
    </source>
</evidence>
<keyword evidence="2" id="KW-0964">Secreted</keyword>
<dbReference type="InterPro" id="IPR050780">
    <property type="entry name" value="Mucin_vWF_Thrombospondin_sf"/>
</dbReference>
<proteinExistence type="predicted"/>
<keyword evidence="5 7" id="KW-1015">Disulfide bond</keyword>
<keyword evidence="4" id="KW-0677">Repeat</keyword>
<protein>
    <recommendedName>
        <fullName evidence="14">Mucin-2-like</fullName>
    </recommendedName>
</protein>